<evidence type="ECO:0000259" key="2">
    <source>
        <dbReference type="Pfam" id="PF25356"/>
    </source>
</evidence>
<sequence length="335" mass="38096">MSGRNRDTPYFEDKVHIAGLKMCNNVDQEVRENAASLMLQAENNRHVSSNTLMCLYDTLVFSPPIYIGSQFHRSKIPYKEIVGFYLAPTYKNRLVLVAQESRSSKVFLYGIEMSSPQKTQEISSLLGDARTPSKSSNSKRERVKTVTVKPTAPETRPIKKSSVIEITQERPVESPITTSSQKTYRSELNWGNDNSTKHMEQRNTPQSSQNGYMNGYKYNKPTAPQKYSGIISKDLDSDWDHIRGLSNTYDEDDLDERISIGYYNDEAELMENSKRRSPRDEDASDDTVTPQNAWVENITYISNHPETGSQMSANGSIYMYVAQQVNSRSESHIVL</sequence>
<evidence type="ECO:0000313" key="3">
    <source>
        <dbReference type="EMBL" id="VDP89768.1"/>
    </source>
</evidence>
<reference evidence="3 4" key="2">
    <citation type="submission" date="2018-11" db="EMBL/GenBank/DDBJ databases">
        <authorList>
            <consortium name="Pathogen Informatics"/>
        </authorList>
    </citation>
    <scope>NUCLEOTIDE SEQUENCE [LARGE SCALE GENOMIC DNA]</scope>
    <source>
        <strain evidence="3 4">Egypt</strain>
    </source>
</reference>
<dbReference type="InterPro" id="IPR057376">
    <property type="entry name" value="PH_trem"/>
</dbReference>
<organism evidence="5">
    <name type="scientific">Echinostoma caproni</name>
    <dbReference type="NCBI Taxonomy" id="27848"/>
    <lineage>
        <taxon>Eukaryota</taxon>
        <taxon>Metazoa</taxon>
        <taxon>Spiralia</taxon>
        <taxon>Lophotrochozoa</taxon>
        <taxon>Platyhelminthes</taxon>
        <taxon>Trematoda</taxon>
        <taxon>Digenea</taxon>
        <taxon>Plagiorchiida</taxon>
        <taxon>Echinostomata</taxon>
        <taxon>Echinostomatoidea</taxon>
        <taxon>Echinostomatidae</taxon>
        <taxon>Echinostoma</taxon>
    </lineage>
</organism>
<dbReference type="WBParaSite" id="ECPE_0001253201-mRNA-1">
    <property type="protein sequence ID" value="ECPE_0001253201-mRNA-1"/>
    <property type="gene ID" value="ECPE_0001253201"/>
</dbReference>
<feature type="compositionally biased region" description="Polar residues" evidence="1">
    <location>
        <begin position="202"/>
        <end position="212"/>
    </location>
</feature>
<feature type="compositionally biased region" description="Basic and acidic residues" evidence="1">
    <location>
        <begin position="271"/>
        <end position="281"/>
    </location>
</feature>
<gene>
    <name evidence="3" type="ORF">ECPE_LOCUS12496</name>
</gene>
<reference evidence="5" key="1">
    <citation type="submission" date="2016-06" db="UniProtKB">
        <authorList>
            <consortium name="WormBaseParasite"/>
        </authorList>
    </citation>
    <scope>IDENTIFICATION</scope>
</reference>
<feature type="region of interest" description="Disordered" evidence="1">
    <location>
        <begin position="190"/>
        <end position="212"/>
    </location>
</feature>
<feature type="region of interest" description="Disordered" evidence="1">
    <location>
        <begin position="124"/>
        <end position="156"/>
    </location>
</feature>
<evidence type="ECO:0000313" key="4">
    <source>
        <dbReference type="Proteomes" id="UP000272942"/>
    </source>
</evidence>
<feature type="region of interest" description="Disordered" evidence="1">
    <location>
        <begin position="271"/>
        <end position="291"/>
    </location>
</feature>
<feature type="domain" description="Trematode PH-like" evidence="2">
    <location>
        <begin position="6"/>
        <end position="134"/>
    </location>
</feature>
<dbReference type="Proteomes" id="UP000272942">
    <property type="component" value="Unassembled WGS sequence"/>
</dbReference>
<keyword evidence="4" id="KW-1185">Reference proteome</keyword>
<name>A0A183AZW1_9TREM</name>
<dbReference type="AlphaFoldDB" id="A0A183AZW1"/>
<evidence type="ECO:0000313" key="5">
    <source>
        <dbReference type="WBParaSite" id="ECPE_0001253201-mRNA-1"/>
    </source>
</evidence>
<protein>
    <submittedName>
        <fullName evidence="5">DUF4708 domain-containing protein</fullName>
    </submittedName>
</protein>
<accession>A0A183AZW1</accession>
<dbReference type="OrthoDB" id="6229471at2759"/>
<evidence type="ECO:0000256" key="1">
    <source>
        <dbReference type="SAM" id="MobiDB-lite"/>
    </source>
</evidence>
<proteinExistence type="predicted"/>
<dbReference type="Pfam" id="PF25356">
    <property type="entry name" value="PH_trem"/>
    <property type="match status" value="1"/>
</dbReference>
<dbReference type="EMBL" id="UZAN01052967">
    <property type="protein sequence ID" value="VDP89768.1"/>
    <property type="molecule type" value="Genomic_DNA"/>
</dbReference>